<keyword evidence="8 12" id="KW-0653">Protein transport</keyword>
<dbReference type="InterPro" id="IPR002898">
    <property type="entry name" value="MotA_ExbB_proton_chnl"/>
</dbReference>
<dbReference type="OrthoDB" id="9805133at2"/>
<evidence type="ECO:0000256" key="9">
    <source>
        <dbReference type="ARBA" id="ARBA00022989"/>
    </source>
</evidence>
<feature type="chain" id="PRO_5016282994" description="Biopolymer transport protein ExbB" evidence="14">
    <location>
        <begin position="19"/>
        <end position="265"/>
    </location>
</feature>
<evidence type="ECO:0000259" key="15">
    <source>
        <dbReference type="Pfam" id="PF01618"/>
    </source>
</evidence>
<dbReference type="GO" id="GO:0005886">
    <property type="term" value="C:plasma membrane"/>
    <property type="evidence" value="ECO:0007669"/>
    <property type="project" value="UniProtKB-SubCell"/>
</dbReference>
<dbReference type="PANTHER" id="PTHR30625:SF16">
    <property type="entry name" value="BIOPOLYMER TRANSPORT PROTEIN EXBB"/>
    <property type="match status" value="1"/>
</dbReference>
<evidence type="ECO:0000256" key="6">
    <source>
        <dbReference type="ARBA" id="ARBA00022519"/>
    </source>
</evidence>
<dbReference type="Pfam" id="PF01618">
    <property type="entry name" value="MotA_ExbB"/>
    <property type="match status" value="1"/>
</dbReference>
<evidence type="ECO:0000256" key="11">
    <source>
        <dbReference type="ARBA" id="ARBA00024816"/>
    </source>
</evidence>
<sequence>MKFLLVLLLVGLPVALSAQTLPPTPTPAQIVAAPVIGTTPLTLKDMFATAHPLVQGVMALLAGAALLTWTVALVKSVELALARARVRRAARAIRAADSLEAAALALAHRLDPASFLANAAQAEVLRSEPALALAGTAGLKERVASIALRTEAQAAARLRRGIGLLATIGATAPFVGLFGTVWGIMNAFVGIADARSTNLAIVAPGIAEALLATAAGLGAAIPAVVLYNLFVRALAGWRLALADAGAGVERLLSRDLDFRVGGGPR</sequence>
<evidence type="ECO:0000256" key="8">
    <source>
        <dbReference type="ARBA" id="ARBA00022927"/>
    </source>
</evidence>
<proteinExistence type="inferred from homology"/>
<feature type="transmembrane region" description="Helical" evidence="13">
    <location>
        <begin position="56"/>
        <end position="81"/>
    </location>
</feature>
<dbReference type="GO" id="GO:0022857">
    <property type="term" value="F:transmembrane transporter activity"/>
    <property type="evidence" value="ECO:0007669"/>
    <property type="project" value="InterPro"/>
</dbReference>
<feature type="domain" description="MotA/TolQ/ExbB proton channel" evidence="15">
    <location>
        <begin position="138"/>
        <end position="233"/>
    </location>
</feature>
<organism evidence="16 17">
    <name type="scientific">Rhodobacter viridis</name>
    <dbReference type="NCBI Taxonomy" id="1054202"/>
    <lineage>
        <taxon>Bacteria</taxon>
        <taxon>Pseudomonadati</taxon>
        <taxon>Pseudomonadota</taxon>
        <taxon>Alphaproteobacteria</taxon>
        <taxon>Rhodobacterales</taxon>
        <taxon>Rhodobacter group</taxon>
        <taxon>Rhodobacter</taxon>
    </lineage>
</organism>
<evidence type="ECO:0000256" key="1">
    <source>
        <dbReference type="ARBA" id="ARBA00004429"/>
    </source>
</evidence>
<keyword evidence="9 13" id="KW-1133">Transmembrane helix</keyword>
<keyword evidence="7 13" id="KW-0812">Transmembrane</keyword>
<keyword evidence="6" id="KW-0997">Cell inner membrane</keyword>
<dbReference type="InterPro" id="IPR014164">
    <property type="entry name" value="TonB_ExbB_1"/>
</dbReference>
<evidence type="ECO:0000256" key="10">
    <source>
        <dbReference type="ARBA" id="ARBA00023136"/>
    </source>
</evidence>
<gene>
    <name evidence="16" type="ORF">C8J30_1119</name>
</gene>
<evidence type="ECO:0000256" key="2">
    <source>
        <dbReference type="ARBA" id="ARBA00011471"/>
    </source>
</evidence>
<keyword evidence="14" id="KW-0732">Signal</keyword>
<dbReference type="RefSeq" id="WP_110806337.1">
    <property type="nucleotide sequence ID" value="NZ_QJTK01000011.1"/>
</dbReference>
<comment type="function">
    <text evidence="11">Involved in the TonB-dependent energy-dependent transport of various receptor-bound substrates. Protects ExbD from proteolytic degradation and functionally stabilizes TonB.</text>
</comment>
<keyword evidence="17" id="KW-1185">Reference proteome</keyword>
<keyword evidence="4 12" id="KW-0813">Transport</keyword>
<dbReference type="NCBIfam" id="TIGR02797">
    <property type="entry name" value="exbB"/>
    <property type="match status" value="1"/>
</dbReference>
<feature type="transmembrane region" description="Helical" evidence="13">
    <location>
        <begin position="209"/>
        <end position="230"/>
    </location>
</feature>
<dbReference type="AlphaFoldDB" id="A0A318TUX6"/>
<evidence type="ECO:0000256" key="14">
    <source>
        <dbReference type="SAM" id="SignalP"/>
    </source>
</evidence>
<evidence type="ECO:0000256" key="4">
    <source>
        <dbReference type="ARBA" id="ARBA00022448"/>
    </source>
</evidence>
<keyword evidence="5" id="KW-1003">Cell membrane</keyword>
<feature type="signal peptide" evidence="14">
    <location>
        <begin position="1"/>
        <end position="18"/>
    </location>
</feature>
<name>A0A318TUX6_9RHOB</name>
<dbReference type="GO" id="GO:0017038">
    <property type="term" value="P:protein import"/>
    <property type="evidence" value="ECO:0007669"/>
    <property type="project" value="TreeGrafter"/>
</dbReference>
<dbReference type="EMBL" id="QJTK01000011">
    <property type="protein sequence ID" value="PYF08681.1"/>
    <property type="molecule type" value="Genomic_DNA"/>
</dbReference>
<dbReference type="InterPro" id="IPR050790">
    <property type="entry name" value="ExbB/TolQ_transport"/>
</dbReference>
<keyword evidence="10 13" id="KW-0472">Membrane</keyword>
<evidence type="ECO:0000256" key="7">
    <source>
        <dbReference type="ARBA" id="ARBA00022692"/>
    </source>
</evidence>
<protein>
    <recommendedName>
        <fullName evidence="3">Biopolymer transport protein ExbB</fullName>
    </recommendedName>
</protein>
<evidence type="ECO:0000256" key="13">
    <source>
        <dbReference type="SAM" id="Phobius"/>
    </source>
</evidence>
<dbReference type="Proteomes" id="UP000247727">
    <property type="component" value="Unassembled WGS sequence"/>
</dbReference>
<evidence type="ECO:0000256" key="5">
    <source>
        <dbReference type="ARBA" id="ARBA00022475"/>
    </source>
</evidence>
<feature type="transmembrane region" description="Helical" evidence="13">
    <location>
        <begin position="162"/>
        <end position="189"/>
    </location>
</feature>
<dbReference type="PANTHER" id="PTHR30625">
    <property type="entry name" value="PROTEIN TOLQ"/>
    <property type="match status" value="1"/>
</dbReference>
<evidence type="ECO:0000256" key="3">
    <source>
        <dbReference type="ARBA" id="ARBA00022093"/>
    </source>
</evidence>
<evidence type="ECO:0000313" key="17">
    <source>
        <dbReference type="Proteomes" id="UP000247727"/>
    </source>
</evidence>
<comment type="subunit">
    <text evidence="2">The accessory proteins ExbB and ExbD seem to form a complex with TonB.</text>
</comment>
<evidence type="ECO:0000256" key="12">
    <source>
        <dbReference type="RuleBase" id="RU004057"/>
    </source>
</evidence>
<comment type="subcellular location">
    <subcellularLocation>
        <location evidence="1">Cell inner membrane</location>
        <topology evidence="1">Multi-pass membrane protein</topology>
    </subcellularLocation>
    <subcellularLocation>
        <location evidence="12">Membrane</location>
        <topology evidence="12">Multi-pass membrane protein</topology>
    </subcellularLocation>
</comment>
<reference evidence="16 17" key="1">
    <citation type="submission" date="2018-06" db="EMBL/GenBank/DDBJ databases">
        <title>Genomic Encyclopedia of Type Strains, Phase III (KMG-III): the genomes of soil and plant-associated and newly described type strains.</title>
        <authorList>
            <person name="Whitman W."/>
        </authorList>
    </citation>
    <scope>NUCLEOTIDE SEQUENCE [LARGE SCALE GENOMIC DNA]</scope>
    <source>
        <strain evidence="16 17">JA737</strain>
    </source>
</reference>
<evidence type="ECO:0000313" key="16">
    <source>
        <dbReference type="EMBL" id="PYF08681.1"/>
    </source>
</evidence>
<comment type="caution">
    <text evidence="16">The sequence shown here is derived from an EMBL/GenBank/DDBJ whole genome shotgun (WGS) entry which is preliminary data.</text>
</comment>
<accession>A0A318TUX6</accession>
<comment type="similarity">
    <text evidence="12">Belongs to the exbB/tolQ family.</text>
</comment>